<feature type="compositionally biased region" description="Basic and acidic residues" evidence="1">
    <location>
        <begin position="840"/>
        <end position="849"/>
    </location>
</feature>
<feature type="region of interest" description="Disordered" evidence="1">
    <location>
        <begin position="254"/>
        <end position="304"/>
    </location>
</feature>
<evidence type="ECO:0000256" key="2">
    <source>
        <dbReference type="SAM" id="Phobius"/>
    </source>
</evidence>
<feature type="compositionally biased region" description="Basic and acidic residues" evidence="1">
    <location>
        <begin position="428"/>
        <end position="450"/>
    </location>
</feature>
<feature type="transmembrane region" description="Helical" evidence="2">
    <location>
        <begin position="481"/>
        <end position="499"/>
    </location>
</feature>
<keyword evidence="2" id="KW-1133">Transmembrane helix</keyword>
<feature type="region of interest" description="Disordered" evidence="1">
    <location>
        <begin position="827"/>
        <end position="849"/>
    </location>
</feature>
<feature type="compositionally biased region" description="Acidic residues" evidence="1">
    <location>
        <begin position="338"/>
        <end position="363"/>
    </location>
</feature>
<protein>
    <recommendedName>
        <fullName evidence="5">TRP C-terminal domain-containing protein</fullName>
    </recommendedName>
</protein>
<dbReference type="PANTHER" id="PTHR11319:SF35">
    <property type="entry name" value="OUTER MEMBRANE PROTEIN PMPC-RELATED"/>
    <property type="match status" value="1"/>
</dbReference>
<evidence type="ECO:0008006" key="5">
    <source>
        <dbReference type="Google" id="ProtNLM"/>
    </source>
</evidence>
<reference evidence="3 4" key="1">
    <citation type="journal article" date="2015" name="Genome Biol. Evol.">
        <title>Comparative Genomics of a Bacterivorous Green Alga Reveals Evolutionary Causalities and Consequences of Phago-Mixotrophic Mode of Nutrition.</title>
        <authorList>
            <person name="Burns J.A."/>
            <person name="Paasch A."/>
            <person name="Narechania A."/>
            <person name="Kim E."/>
        </authorList>
    </citation>
    <scope>NUCLEOTIDE SEQUENCE [LARGE SCALE GENOMIC DNA]</scope>
    <source>
        <strain evidence="3 4">PLY_AMNH</strain>
    </source>
</reference>
<evidence type="ECO:0000313" key="4">
    <source>
        <dbReference type="Proteomes" id="UP001190700"/>
    </source>
</evidence>
<dbReference type="EMBL" id="LGRX02023553">
    <property type="protein sequence ID" value="KAK3254468.1"/>
    <property type="molecule type" value="Genomic_DNA"/>
</dbReference>
<proteinExistence type="predicted"/>
<dbReference type="PANTHER" id="PTHR11319">
    <property type="entry name" value="G PROTEIN-COUPLED RECEPTOR-RELATED"/>
    <property type="match status" value="1"/>
</dbReference>
<feature type="transmembrane region" description="Helical" evidence="2">
    <location>
        <begin position="204"/>
        <end position="226"/>
    </location>
</feature>
<evidence type="ECO:0000256" key="1">
    <source>
        <dbReference type="SAM" id="MobiDB-lite"/>
    </source>
</evidence>
<feature type="transmembrane region" description="Helical" evidence="2">
    <location>
        <begin position="776"/>
        <end position="804"/>
    </location>
</feature>
<feature type="compositionally biased region" description="Basic and acidic residues" evidence="1">
    <location>
        <begin position="397"/>
        <end position="409"/>
    </location>
</feature>
<keyword evidence="2" id="KW-0812">Transmembrane</keyword>
<evidence type="ECO:0000313" key="3">
    <source>
        <dbReference type="EMBL" id="KAK3254468.1"/>
    </source>
</evidence>
<keyword evidence="4" id="KW-1185">Reference proteome</keyword>
<dbReference type="AlphaFoldDB" id="A0AAE0F7C0"/>
<name>A0AAE0F7C0_9CHLO</name>
<feature type="region of interest" description="Disordered" evidence="1">
    <location>
        <begin position="336"/>
        <end position="450"/>
    </location>
</feature>
<feature type="compositionally biased region" description="Low complexity" evidence="1">
    <location>
        <begin position="416"/>
        <end position="427"/>
    </location>
</feature>
<feature type="transmembrane region" description="Helical" evidence="2">
    <location>
        <begin position="710"/>
        <end position="736"/>
    </location>
</feature>
<accession>A0AAE0F7C0</accession>
<sequence length="849" mass="93077">MISVVVGLGLLMWVAWWYFRTSQPPAPSSNAMPAQAEGMRRRGSTVKGRGRVSSLDLLLGTLQTAKAAVEVGDELMDEDLAELADATGMINTLGGYLQEGEEAQEGTPGELPVVGFDGLNASEGERVGVVVMHPMRALGVAPFFGGLQVLGLTPSVYHSLRLPPALNEMLNWVNVFNLPVMRYMSIGCLLYNTSQAGATVAGNFYLSFTMYCLLPIIVVAAFYLVYRAPQAAFARKRRRILQERDATCASRIGGGSLRGLGGTSKGPRQNPPPIMVMSPLCEGSGGRSGRLPKDAGRGDSAAEDVMEAAESESVIWVENSGIRCVSMEDLIPPLRSAEEEEEVEEAKEAVDEASGEPDEEDLDTDRSVGINKGTPEGRMEDAGAAEEAERGSAWGASDRKSSGGWEDVRGWPSVEAAGNGPAAPSAPELHRGAASHGRDANEPTSHHCDEEGIKEKAAQEQGDEGDEDFEAKLSKLCDAQVMYRALCFKVAAFIITFMHPSISAEIIELFNCRQVYHDAEDMTIQYWLVTDSTVECFTRQWYIYMAVAALLILCFVFGWPLAIGLILRFYHRTILVEPKHGIGAYQPEVEGQPRLLKEGQTPPAFAWFTRTLVSKLPEELRNPEEEGEDDDEDAPTRYYARRSRDSPYVEVCVVHKLVYGDGGQMSHAHFSKLDTEMVELYLGPFYRGYEDACYWWQCYEMCRRLMQTSLLIVVNIVAAEYQVAIGLLFSVVALAIHTSFGPYVDDADDTAMLMVLSNQFCLSFVLVLEPVASPEAYAVFGVLSLTSSVCVALAIGGMAGSSILEKAKGKSTSKIWSRMRSRLRRFRKDSDRTEESDESMVPKEDSSAL</sequence>
<gene>
    <name evidence="3" type="ORF">CYMTET_36316</name>
</gene>
<keyword evidence="2" id="KW-0472">Membrane</keyword>
<feature type="transmembrane region" description="Helical" evidence="2">
    <location>
        <begin position="541"/>
        <end position="570"/>
    </location>
</feature>
<comment type="caution">
    <text evidence="3">The sequence shown here is derived from an EMBL/GenBank/DDBJ whole genome shotgun (WGS) entry which is preliminary data.</text>
</comment>
<feature type="compositionally biased region" description="Gly residues" evidence="1">
    <location>
        <begin position="254"/>
        <end position="264"/>
    </location>
</feature>
<organism evidence="3 4">
    <name type="scientific">Cymbomonas tetramitiformis</name>
    <dbReference type="NCBI Taxonomy" id="36881"/>
    <lineage>
        <taxon>Eukaryota</taxon>
        <taxon>Viridiplantae</taxon>
        <taxon>Chlorophyta</taxon>
        <taxon>Pyramimonadophyceae</taxon>
        <taxon>Pyramimonadales</taxon>
        <taxon>Pyramimonadaceae</taxon>
        <taxon>Cymbomonas</taxon>
    </lineage>
</organism>
<dbReference type="Proteomes" id="UP001190700">
    <property type="component" value="Unassembled WGS sequence"/>
</dbReference>